<keyword evidence="7" id="KW-0539">Nucleus</keyword>
<dbReference type="PANTHER" id="PTHR22930:SF289">
    <property type="entry name" value="DDE TNP4 DOMAIN-CONTAINING PROTEIN-RELATED"/>
    <property type="match status" value="1"/>
</dbReference>
<dbReference type="InterPro" id="IPR045249">
    <property type="entry name" value="HARBI1-like"/>
</dbReference>
<dbReference type="AlphaFoldDB" id="A0A182Y869"/>
<name>A0A182Y869_ANOST</name>
<protein>
    <submittedName>
        <fullName evidence="9">DDE Tnp4 domain-containing protein</fullName>
    </submittedName>
</protein>
<dbReference type="GO" id="GO:0046872">
    <property type="term" value="F:metal ion binding"/>
    <property type="evidence" value="ECO:0007669"/>
    <property type="project" value="UniProtKB-KW"/>
</dbReference>
<dbReference type="PANTHER" id="PTHR22930">
    <property type="match status" value="1"/>
</dbReference>
<reference evidence="9" key="2">
    <citation type="submission" date="2020-05" db="UniProtKB">
        <authorList>
            <consortium name="EnsemblMetazoa"/>
        </authorList>
    </citation>
    <scope>IDENTIFICATION</scope>
    <source>
        <strain evidence="9">Indian</strain>
    </source>
</reference>
<dbReference type="OMA" id="LECATIV"/>
<dbReference type="Pfam" id="PF13359">
    <property type="entry name" value="DDE_Tnp_4"/>
    <property type="match status" value="1"/>
</dbReference>
<keyword evidence="6" id="KW-0378">Hydrolase</keyword>
<feature type="compositionally biased region" description="Basic and acidic residues" evidence="8">
    <location>
        <begin position="21"/>
        <end position="35"/>
    </location>
</feature>
<sequence length="331" mass="37596">MIPALLFVSDSSEEYSSDDIDYGHWTDEETSTDRNRTRESIPYHLDNEWFLKCFHVSRDVFEALYEGVFPKLAASTEREPTVYEKLAATLRYLAKGTCTSDTGVGGYKAMPRKAFQQMFLPTLAAIHDLIYSKYVSLDPQDAEEQREAEQYFLEQFPQLRGVGLCAITTHIEIAEPAEEKHLFYYKHGAYCLTALMICDQSKRIRYANASFCAAINDVYVWSSSGLDDHFSEEYSDGSAGCQVLASSTFPSKAWLITPKQDAKRNSPEATFNEQHERALAVAEESIQLLKERFRCLLGNPPIPYKPLECATIVAVCCALHNMCMEYEQLQQ</sequence>
<dbReference type="InterPro" id="IPR027806">
    <property type="entry name" value="HARBI1_dom"/>
</dbReference>
<feature type="region of interest" description="Disordered" evidence="8">
    <location>
        <begin position="15"/>
        <end position="35"/>
    </location>
</feature>
<dbReference type="VEuPathDB" id="VectorBase:ASTEI04655"/>
<evidence type="ECO:0000256" key="3">
    <source>
        <dbReference type="ARBA" id="ARBA00006958"/>
    </source>
</evidence>
<comment type="similarity">
    <text evidence="3">Belongs to the HARBI1 family.</text>
</comment>
<dbReference type="VEuPathDB" id="VectorBase:ASTE010435"/>
<dbReference type="EnsemblMetazoa" id="ASTEI04655-RA">
    <property type="protein sequence ID" value="ASTEI04655-PA"/>
    <property type="gene ID" value="ASTEI04655"/>
</dbReference>
<evidence type="ECO:0000256" key="2">
    <source>
        <dbReference type="ARBA" id="ARBA00004123"/>
    </source>
</evidence>
<dbReference type="STRING" id="30069.A0A182Y869"/>
<accession>A0A182Y869</accession>
<organism evidence="9 10">
    <name type="scientific">Anopheles stephensi</name>
    <name type="common">Indo-Pakistan malaria mosquito</name>
    <dbReference type="NCBI Taxonomy" id="30069"/>
    <lineage>
        <taxon>Eukaryota</taxon>
        <taxon>Metazoa</taxon>
        <taxon>Ecdysozoa</taxon>
        <taxon>Arthropoda</taxon>
        <taxon>Hexapoda</taxon>
        <taxon>Insecta</taxon>
        <taxon>Pterygota</taxon>
        <taxon>Neoptera</taxon>
        <taxon>Endopterygota</taxon>
        <taxon>Diptera</taxon>
        <taxon>Nematocera</taxon>
        <taxon>Culicoidea</taxon>
        <taxon>Culicidae</taxon>
        <taxon>Anophelinae</taxon>
        <taxon>Anopheles</taxon>
    </lineage>
</organism>
<proteinExistence type="inferred from homology"/>
<evidence type="ECO:0000256" key="6">
    <source>
        <dbReference type="ARBA" id="ARBA00022801"/>
    </source>
</evidence>
<evidence type="ECO:0000256" key="8">
    <source>
        <dbReference type="SAM" id="MobiDB-lite"/>
    </source>
</evidence>
<reference evidence="10" key="1">
    <citation type="journal article" date="2014" name="Genome Biol.">
        <title>Genome analysis of a major urban malaria vector mosquito, Anopheles stephensi.</title>
        <authorList>
            <person name="Jiang X."/>
            <person name="Peery A."/>
            <person name="Hall A.B."/>
            <person name="Sharma A."/>
            <person name="Chen X.G."/>
            <person name="Waterhouse R.M."/>
            <person name="Komissarov A."/>
            <person name="Riehle M.M."/>
            <person name="Shouche Y."/>
            <person name="Sharakhova M.V."/>
            <person name="Lawson D."/>
            <person name="Pakpour N."/>
            <person name="Arensburger P."/>
            <person name="Davidson V.L."/>
            <person name="Eiglmeier K."/>
            <person name="Emrich S."/>
            <person name="George P."/>
            <person name="Kennedy R.C."/>
            <person name="Mane S.P."/>
            <person name="Maslen G."/>
            <person name="Oringanje C."/>
            <person name="Qi Y."/>
            <person name="Settlage R."/>
            <person name="Tojo M."/>
            <person name="Tubio J.M."/>
            <person name="Unger M.F."/>
            <person name="Wang B."/>
            <person name="Vernick K.D."/>
            <person name="Ribeiro J.M."/>
            <person name="James A.A."/>
            <person name="Michel K."/>
            <person name="Riehle M.A."/>
            <person name="Luckhart S."/>
            <person name="Sharakhov I.V."/>
            <person name="Tu Z."/>
        </authorList>
    </citation>
    <scope>NUCLEOTIDE SEQUENCE [LARGE SCALE GENOMIC DNA]</scope>
    <source>
        <strain evidence="10">Indian</strain>
    </source>
</reference>
<dbReference type="GO" id="GO:0005634">
    <property type="term" value="C:nucleus"/>
    <property type="evidence" value="ECO:0007669"/>
    <property type="project" value="UniProtKB-SubCell"/>
</dbReference>
<evidence type="ECO:0000256" key="4">
    <source>
        <dbReference type="ARBA" id="ARBA00022722"/>
    </source>
</evidence>
<comment type="cofactor">
    <cofactor evidence="1">
        <name>a divalent metal cation</name>
        <dbReference type="ChEBI" id="CHEBI:60240"/>
    </cofactor>
</comment>
<dbReference type="GO" id="GO:0016787">
    <property type="term" value="F:hydrolase activity"/>
    <property type="evidence" value="ECO:0007669"/>
    <property type="project" value="UniProtKB-KW"/>
</dbReference>
<keyword evidence="10" id="KW-1185">Reference proteome</keyword>
<evidence type="ECO:0000256" key="7">
    <source>
        <dbReference type="ARBA" id="ARBA00023242"/>
    </source>
</evidence>
<keyword evidence="5" id="KW-0479">Metal-binding</keyword>
<evidence type="ECO:0000256" key="5">
    <source>
        <dbReference type="ARBA" id="ARBA00022723"/>
    </source>
</evidence>
<dbReference type="VEuPathDB" id="VectorBase:ASTEI20_037899"/>
<evidence type="ECO:0000313" key="10">
    <source>
        <dbReference type="Proteomes" id="UP000076408"/>
    </source>
</evidence>
<dbReference type="GO" id="GO:0004518">
    <property type="term" value="F:nuclease activity"/>
    <property type="evidence" value="ECO:0007669"/>
    <property type="project" value="UniProtKB-KW"/>
</dbReference>
<keyword evidence="4" id="KW-0540">Nuclease</keyword>
<dbReference type="Proteomes" id="UP000076408">
    <property type="component" value="Unassembled WGS sequence"/>
</dbReference>
<evidence type="ECO:0000256" key="1">
    <source>
        <dbReference type="ARBA" id="ARBA00001968"/>
    </source>
</evidence>
<comment type="subcellular location">
    <subcellularLocation>
        <location evidence="2">Nucleus</location>
    </subcellularLocation>
</comment>
<evidence type="ECO:0000313" key="9">
    <source>
        <dbReference type="EnsemblMetazoa" id="ASTEI04655-PA"/>
    </source>
</evidence>